<evidence type="ECO:0000313" key="2">
    <source>
        <dbReference type="Proteomes" id="UP000530850"/>
    </source>
</evidence>
<dbReference type="EMBL" id="JACHYA010000005">
    <property type="protein sequence ID" value="MBB3171705.1"/>
    <property type="molecule type" value="Genomic_DNA"/>
</dbReference>
<accession>A0A7W5GPV7</accession>
<reference evidence="1 2" key="1">
    <citation type="submission" date="2020-08" db="EMBL/GenBank/DDBJ databases">
        <title>Sequencing the genomes of 1000 actinobacteria strains.</title>
        <authorList>
            <person name="Klenk H.-P."/>
        </authorList>
    </citation>
    <scope>NUCLEOTIDE SEQUENCE [LARGE SCALE GENOMIC DNA]</scope>
    <source>
        <strain evidence="1 2">DSM 22242</strain>
    </source>
</reference>
<name>A0A7W5GPV7_9ACTN</name>
<dbReference type="GeneID" id="93357464"/>
<proteinExistence type="predicted"/>
<sequence>MKDYDGLPFSTADISKEGHEIKFEENGEPRILNDPSKIDHKFQVVDFETKTLGAEQGSGTQTPSDEGLMAFSTTSTQYATGDWAASYLDHRSRCWIQISPVPSRIVSLKAAWGKTDGNKSDAFDKLIVVGDVTSGKGTATTCKAPTGTIEIVVDGEVVDTVPVTYPADSVEGNTTVVTSKSEADSLIAAAIANNKLNNSALFNMARSLPLQEGAGIAVAADAPTSSAERDASYDGREHGIFTYTIDVSKNDYLMPATPTATSTRLP</sequence>
<organism evidence="1 2">
    <name type="scientific">Parvibacter caecicola</name>
    <dbReference type="NCBI Taxonomy" id="747645"/>
    <lineage>
        <taxon>Bacteria</taxon>
        <taxon>Bacillati</taxon>
        <taxon>Actinomycetota</taxon>
        <taxon>Coriobacteriia</taxon>
        <taxon>Coriobacteriales</taxon>
        <taxon>Coriobacteriaceae</taxon>
        <taxon>Parvibacter</taxon>
    </lineage>
</organism>
<comment type="caution">
    <text evidence="1">The sequence shown here is derived from an EMBL/GenBank/DDBJ whole genome shotgun (WGS) entry which is preliminary data.</text>
</comment>
<gene>
    <name evidence="1" type="ORF">FHR31_001531</name>
</gene>
<dbReference type="RefSeq" id="WP_123186147.1">
    <property type="nucleotide sequence ID" value="NZ_CANSOV010000006.1"/>
</dbReference>
<protein>
    <submittedName>
        <fullName evidence="1">Uncharacterized protein</fullName>
    </submittedName>
</protein>
<dbReference type="Proteomes" id="UP000530850">
    <property type="component" value="Unassembled WGS sequence"/>
</dbReference>
<dbReference type="AlphaFoldDB" id="A0A7W5GPV7"/>
<evidence type="ECO:0000313" key="1">
    <source>
        <dbReference type="EMBL" id="MBB3171705.1"/>
    </source>
</evidence>